<gene>
    <name evidence="1" type="primary">ORF127900</name>
</gene>
<feature type="non-terminal residue" evidence="1">
    <location>
        <position position="1"/>
    </location>
</feature>
<proteinExistence type="predicted"/>
<dbReference type="EMBL" id="HACG01034904">
    <property type="protein sequence ID" value="CEK81769.1"/>
    <property type="molecule type" value="Transcribed_RNA"/>
</dbReference>
<organism evidence="1">
    <name type="scientific">Arion vulgaris</name>
    <dbReference type="NCBI Taxonomy" id="1028688"/>
    <lineage>
        <taxon>Eukaryota</taxon>
        <taxon>Metazoa</taxon>
        <taxon>Spiralia</taxon>
        <taxon>Lophotrochozoa</taxon>
        <taxon>Mollusca</taxon>
        <taxon>Gastropoda</taxon>
        <taxon>Heterobranchia</taxon>
        <taxon>Euthyneura</taxon>
        <taxon>Panpulmonata</taxon>
        <taxon>Eupulmonata</taxon>
        <taxon>Stylommatophora</taxon>
        <taxon>Helicina</taxon>
        <taxon>Arionoidea</taxon>
        <taxon>Arionidae</taxon>
        <taxon>Arion</taxon>
    </lineage>
</organism>
<name>A0A0B7AL49_9EUPU</name>
<protein>
    <submittedName>
        <fullName evidence="1">Uncharacterized protein</fullName>
    </submittedName>
</protein>
<sequence length="74" mass="8211">FIFSTNHVIELVTKMKVVIQKCAGKTPEVHILSQLQAEFKTSSLEVLFKKSSGDANNGTFKISRKGSRLEVVES</sequence>
<accession>A0A0B7AL49</accession>
<dbReference type="AlphaFoldDB" id="A0A0B7AL49"/>
<evidence type="ECO:0000313" key="1">
    <source>
        <dbReference type="EMBL" id="CEK81769.1"/>
    </source>
</evidence>
<reference evidence="1" key="1">
    <citation type="submission" date="2014-12" db="EMBL/GenBank/DDBJ databases">
        <title>Insight into the proteome of Arion vulgaris.</title>
        <authorList>
            <person name="Aradska J."/>
            <person name="Bulat T."/>
            <person name="Smidak R."/>
            <person name="Sarate P."/>
            <person name="Gangsoo J."/>
            <person name="Sialana F."/>
            <person name="Bilban M."/>
            <person name="Lubec G."/>
        </authorList>
    </citation>
    <scope>NUCLEOTIDE SEQUENCE</scope>
    <source>
        <tissue evidence="1">Skin</tissue>
    </source>
</reference>